<proteinExistence type="predicted"/>
<dbReference type="RefSeq" id="WP_132013318.1">
    <property type="nucleotide sequence ID" value="NZ_SLUN01000005.1"/>
</dbReference>
<dbReference type="Pfam" id="PF14691">
    <property type="entry name" value="Fer4_20"/>
    <property type="match status" value="1"/>
</dbReference>
<dbReference type="GO" id="GO:0051536">
    <property type="term" value="F:iron-sulfur cluster binding"/>
    <property type="evidence" value="ECO:0007669"/>
    <property type="project" value="UniProtKB-KW"/>
</dbReference>
<dbReference type="InterPro" id="IPR017896">
    <property type="entry name" value="4Fe4S_Fe-S-bd"/>
</dbReference>
<accession>A0A4R1S1X4</accession>
<keyword evidence="1" id="KW-0479">Metal-binding</keyword>
<dbReference type="PANTHER" id="PTHR42783:SF3">
    <property type="entry name" value="GLUTAMATE SYNTHASE [NADPH] SMALL CHAIN-RELATED"/>
    <property type="match status" value="1"/>
</dbReference>
<comment type="caution">
    <text evidence="5">The sequence shown here is derived from an EMBL/GenBank/DDBJ whole genome shotgun (WGS) entry which is preliminary data.</text>
</comment>
<dbReference type="EMBL" id="SLUN01000005">
    <property type="protein sequence ID" value="TCL73158.1"/>
    <property type="molecule type" value="Genomic_DNA"/>
</dbReference>
<dbReference type="InterPro" id="IPR017900">
    <property type="entry name" value="4Fe4S_Fe_S_CS"/>
</dbReference>
<dbReference type="AlphaFoldDB" id="A0A4R1S1X4"/>
<dbReference type="PRINTS" id="PR00419">
    <property type="entry name" value="ADXRDTASE"/>
</dbReference>
<dbReference type="Proteomes" id="UP000295008">
    <property type="component" value="Unassembled WGS sequence"/>
</dbReference>
<dbReference type="Pfam" id="PF07992">
    <property type="entry name" value="Pyr_redox_2"/>
    <property type="match status" value="1"/>
</dbReference>
<keyword evidence="3" id="KW-0411">Iron-sulfur</keyword>
<dbReference type="InterPro" id="IPR028261">
    <property type="entry name" value="DPD_II"/>
</dbReference>
<name>A0A4R1S1X4_HYDET</name>
<dbReference type="SUPFAM" id="SSF51971">
    <property type="entry name" value="Nucleotide-binding domain"/>
    <property type="match status" value="1"/>
</dbReference>
<dbReference type="SUPFAM" id="SSF46548">
    <property type="entry name" value="alpha-helical ferredoxin"/>
    <property type="match status" value="2"/>
</dbReference>
<sequence>MSDRMTGIPFAQLMRWAFKERAAEDSIFGVASAKFFRKSNQNTLALFGAELENPLGPAAGPHTQLAQNIIAAYLAGGRFFELKTVQILDGADLPVAKPCILAQDEGYNVEWSTELTVPDAFNEYVKAWFVLHILAEELGLGSSRGFLFNMSVGYDLAGIQSPKINAFIEGLKDASRTPIWRECREFLLGNLGMFERVDRAFIEAIPARVCDSITLSTLHGCPPEEIERIARYLLTEKGLHTYVKCNPTLLGYDFARRTLDQMGYDYLVFDDHHFQNDLQFADAVPMIGRLKNLAAERGLIFGVKLSNTFPVRIANQELPGEEMYMSGRSLYPLTINLAYRLAEAFAGDLRISYSGGADSFNIDRIYAAGIWPITLATTILKPGGYLRLQQLAERLEAAYHGPEFNGIDVARLRSLAESALTDSHHLKESREVGTRKLAKDVPLTDCFIAPCTVGCPIGQDVPEYLRLVQEGRYREAFAVIAAKNPLPFITGTLCNHRCMTKCTRIDYETPVGIRAAKLVAAERGFAEYSAGLKRPVIDSPFKVAVIGAGPAGLAAGYFLGRQGVDVTILDRKDKIGGIIQHIAPGFRISQAAIDHDLELVRSMGAKFRLGVDGNFSLAALRNEGFKYIFLAIGAWKPGRLKLAPCDREVINVLDFLETFNKTPQNLALGKNVAVVGAGNSAMDAARAAKRVAGVENVDVVYRRTRQYMPADRDELRLALADGVQFKELLAPLSFQNGVLRCQRMELGAPDGSGRRSPVPVPGAWDDLAVDSVIAAVGEGIETELLTDNGIGLDAEGRVQADPETHETSLANVFIGGDALRGPATIVEGIADGARFARIVLERENLGALDLAAPASFDTERQLSEIKLKKGLLQTPGQPESEGGRCLECDTVCNLCTEVCPNRANIAVRVHHEALHNRNQIVHLDAICNECGNCEAFCPYDSAPYRDKFTLYANQADFEESRNAGFLLLDEEARRFRVRLGEQTADVTFDSAGRCHGAIPAAIAALIWATYQDYHYLLR</sequence>
<dbReference type="PROSITE" id="PS51379">
    <property type="entry name" value="4FE4S_FER_2"/>
    <property type="match status" value="1"/>
</dbReference>
<keyword evidence="6" id="KW-1185">Reference proteome</keyword>
<keyword evidence="2" id="KW-0408">Iron</keyword>
<dbReference type="InterPro" id="IPR036188">
    <property type="entry name" value="FAD/NAD-bd_sf"/>
</dbReference>
<evidence type="ECO:0000256" key="2">
    <source>
        <dbReference type="ARBA" id="ARBA00023004"/>
    </source>
</evidence>
<organism evidence="5 6">
    <name type="scientific">Hydrogenispora ethanolica</name>
    <dbReference type="NCBI Taxonomy" id="1082276"/>
    <lineage>
        <taxon>Bacteria</taxon>
        <taxon>Bacillati</taxon>
        <taxon>Bacillota</taxon>
        <taxon>Hydrogenispora</taxon>
    </lineage>
</organism>
<protein>
    <submittedName>
        <fullName evidence="5">Putative selenate reductase</fullName>
    </submittedName>
</protein>
<dbReference type="SUPFAM" id="SSF51395">
    <property type="entry name" value="FMN-linked oxidoreductases"/>
    <property type="match status" value="1"/>
</dbReference>
<dbReference type="PANTHER" id="PTHR42783">
    <property type="entry name" value="GLUTAMATE SYNTHASE [NADPH] SMALL CHAIN"/>
    <property type="match status" value="1"/>
</dbReference>
<dbReference type="GO" id="GO:0016491">
    <property type="term" value="F:oxidoreductase activity"/>
    <property type="evidence" value="ECO:0007669"/>
    <property type="project" value="InterPro"/>
</dbReference>
<gene>
    <name evidence="5" type="ORF">EDC14_100520</name>
</gene>
<evidence type="ECO:0000259" key="4">
    <source>
        <dbReference type="PROSITE" id="PS51379"/>
    </source>
</evidence>
<evidence type="ECO:0000256" key="3">
    <source>
        <dbReference type="ARBA" id="ARBA00023014"/>
    </source>
</evidence>
<evidence type="ECO:0000313" key="6">
    <source>
        <dbReference type="Proteomes" id="UP000295008"/>
    </source>
</evidence>
<dbReference type="GO" id="GO:0046872">
    <property type="term" value="F:metal ion binding"/>
    <property type="evidence" value="ECO:0007669"/>
    <property type="project" value="UniProtKB-KW"/>
</dbReference>
<dbReference type="OrthoDB" id="5241828at2"/>
<dbReference type="Gene3D" id="3.50.50.60">
    <property type="entry name" value="FAD/NAD(P)-binding domain"/>
    <property type="match status" value="2"/>
</dbReference>
<dbReference type="InterPro" id="IPR023753">
    <property type="entry name" value="FAD/NAD-binding_dom"/>
</dbReference>
<feature type="domain" description="4Fe-4S ferredoxin-type" evidence="4">
    <location>
        <begin position="917"/>
        <end position="947"/>
    </location>
</feature>
<evidence type="ECO:0000313" key="5">
    <source>
        <dbReference type="EMBL" id="TCL73158.1"/>
    </source>
</evidence>
<dbReference type="InterPro" id="IPR017701">
    <property type="entry name" value="Se_rdtase_YgfK"/>
</dbReference>
<dbReference type="Gene3D" id="1.10.1060.10">
    <property type="entry name" value="Alpha-helical ferredoxin"/>
    <property type="match status" value="1"/>
</dbReference>
<dbReference type="NCBIfam" id="TIGR03315">
    <property type="entry name" value="Se_ygfK"/>
    <property type="match status" value="1"/>
</dbReference>
<dbReference type="PROSITE" id="PS00198">
    <property type="entry name" value="4FE4S_FER_1"/>
    <property type="match status" value="1"/>
</dbReference>
<evidence type="ECO:0000256" key="1">
    <source>
        <dbReference type="ARBA" id="ARBA00022723"/>
    </source>
</evidence>
<reference evidence="5 6" key="1">
    <citation type="submission" date="2019-03" db="EMBL/GenBank/DDBJ databases">
        <title>Genomic Encyclopedia of Type Strains, Phase IV (KMG-IV): sequencing the most valuable type-strain genomes for metagenomic binning, comparative biology and taxonomic classification.</title>
        <authorList>
            <person name="Goeker M."/>
        </authorList>
    </citation>
    <scope>NUCLEOTIDE SEQUENCE [LARGE SCALE GENOMIC DNA]</scope>
    <source>
        <strain evidence="5 6">LX-B</strain>
    </source>
</reference>
<dbReference type="InterPro" id="IPR009051">
    <property type="entry name" value="Helical_ferredxn"/>
</dbReference>